<reference evidence="4 5" key="1">
    <citation type="submission" date="2019-06" db="EMBL/GenBank/DDBJ databases">
        <title>Draft genome sequence of the filamentous fungus Phialemoniopsis curvata isolated from diesel fuel.</title>
        <authorList>
            <person name="Varaljay V.A."/>
            <person name="Lyon W.J."/>
            <person name="Crouch A.L."/>
            <person name="Drake C.E."/>
            <person name="Hollomon J.M."/>
            <person name="Nadeau L.J."/>
            <person name="Nunn H.S."/>
            <person name="Stevenson B.S."/>
            <person name="Bojanowski C.L."/>
            <person name="Crookes-Goodson W.J."/>
        </authorList>
    </citation>
    <scope>NUCLEOTIDE SEQUENCE [LARGE SCALE GENOMIC DNA]</scope>
    <source>
        <strain evidence="4 5">D216</strain>
    </source>
</reference>
<feature type="region of interest" description="Disordered" evidence="2">
    <location>
        <begin position="1054"/>
        <end position="1083"/>
    </location>
</feature>
<dbReference type="OrthoDB" id="443402at2759"/>
<dbReference type="AlphaFoldDB" id="A0A507B326"/>
<dbReference type="GeneID" id="41975337"/>
<comment type="caution">
    <text evidence="4">The sequence shown here is derived from an EMBL/GenBank/DDBJ whole genome shotgun (WGS) entry which is preliminary data.</text>
</comment>
<dbReference type="InterPro" id="IPR027417">
    <property type="entry name" value="P-loop_NTPase"/>
</dbReference>
<dbReference type="STRING" id="1093900.A0A507B326"/>
<sequence>MDPFAALGVAAAVIQFIDFGSKVGKRMLLMYDKSSIDPHEYFERTTADLDDYLNLLEERQSLWPSPDAELKSGNEEAIEQLIIDCRSVAQSLRDTFRKITHVSLKTNRVAATATRGAIIPVLLQSFKAVWKESEIEAMASLLETYRSQLILRTLLSLDIKADAALAQQGGIDKNLSDIIEVLAVLQERQKTSTAAQTQRLVDRLDESDHLARRYHEETITAILKFKDGNTQVLEPRNGQGIAALVAQESTRQRLVKLNAAPMSSLAKASVDDLGPLEGLVLNSLYFRQITDRMETVKSPHGKTYEWVFCDPLVTGKPWDDFTKWLSHGSGCYWICGKAGAGKSTLMKYIFQDPRTSSALREWAQGNHLVQTAFFFWGLGNAVQKSQEGLLRSLLYDILRREPQLIWVVMTELLPIATNLGPGEKLAEPSMVELMRWFKRLLQPSHGRRYFFLIDGLDEYDGDTSTLVDLISSLSHQENVKFVLSSRPIPVCVENFSSLPKLHLHDLTRDDIRRYAEDWLSDRVRRKGNDASVLVEKIVEKSFGVFIWVELSVKSLLRGLENRDNMAELERRLEELPSDLAALYAHMLTGMSPMYRRQAAQIFRTTLQAMQTTTCPLLTLQMSFAEEDPTHLLSAPVEPMSKEEELSRCDAIDGRIRSRCCGLIETRRPTPSETKLCAPLRFDFPCVDFLHRTVVEFLADSEVSRDVLALSGPSFDSLATLFHTASHMCKLLPRLKSVDGDTSLVWHLMRDSLTYAGLAEEAQSPVPAVYLRNLDNTMAVHWHTAKKMTNNHMSRKAVDHWAASLPLLRSHGNTETKILALFLSPWDFTSLAIAFNLSSFLIDEVNTPSTPLAKSTDAKSRALYNATKYLIQWSWPKSESHRLRELSTLSICEHLLKNGADPNAVYEAPGSGSGSDGYSAWSMLVRAVVAHKKDSAIFRRDFEQNGFTRTLAKLVASFVVYGADVNARVWWREKRYRNDDAPVVFHKSPLPLLDGVFAAPSRPDFSASLLSQLGPEEEGLDGASQDGDNGLLEKFHQGLVQLLLDRGAVAQEWRSGQLVGGQTEKGRKSDAGSPSTSDKLGALGVSDGKTRVRFRHKLKTIFGKDI</sequence>
<evidence type="ECO:0000256" key="2">
    <source>
        <dbReference type="SAM" id="MobiDB-lite"/>
    </source>
</evidence>
<proteinExistence type="predicted"/>
<dbReference type="InParanoid" id="A0A507B326"/>
<dbReference type="Gene3D" id="3.40.50.300">
    <property type="entry name" value="P-loop containing nucleotide triphosphate hydrolases"/>
    <property type="match status" value="1"/>
</dbReference>
<dbReference type="InterPro" id="IPR056693">
    <property type="entry name" value="DUF7791"/>
</dbReference>
<evidence type="ECO:0000313" key="5">
    <source>
        <dbReference type="Proteomes" id="UP000319257"/>
    </source>
</evidence>
<accession>A0A507B326</accession>
<keyword evidence="1" id="KW-0677">Repeat</keyword>
<dbReference type="RefSeq" id="XP_030993182.1">
    <property type="nucleotide sequence ID" value="XM_031142684.1"/>
</dbReference>
<feature type="domain" description="NACHT" evidence="3">
    <location>
        <begin position="330"/>
        <end position="487"/>
    </location>
</feature>
<evidence type="ECO:0000313" key="4">
    <source>
        <dbReference type="EMBL" id="TPX11471.1"/>
    </source>
</evidence>
<dbReference type="Proteomes" id="UP000319257">
    <property type="component" value="Unassembled WGS sequence"/>
</dbReference>
<dbReference type="SUPFAM" id="SSF52540">
    <property type="entry name" value="P-loop containing nucleoside triphosphate hydrolases"/>
    <property type="match status" value="1"/>
</dbReference>
<dbReference type="InterPro" id="IPR007111">
    <property type="entry name" value="NACHT_NTPase"/>
</dbReference>
<evidence type="ECO:0000256" key="1">
    <source>
        <dbReference type="ARBA" id="ARBA00022737"/>
    </source>
</evidence>
<protein>
    <recommendedName>
        <fullName evidence="3">NACHT domain-containing protein</fullName>
    </recommendedName>
</protein>
<dbReference type="Pfam" id="PF25053">
    <property type="entry name" value="DUF7791"/>
    <property type="match status" value="1"/>
</dbReference>
<dbReference type="PROSITE" id="PS50837">
    <property type="entry name" value="NACHT"/>
    <property type="match status" value="1"/>
</dbReference>
<dbReference type="PANTHER" id="PTHR10039:SF5">
    <property type="entry name" value="NACHT DOMAIN-CONTAINING PROTEIN"/>
    <property type="match status" value="1"/>
</dbReference>
<dbReference type="Pfam" id="PF24883">
    <property type="entry name" value="NPHP3_N"/>
    <property type="match status" value="1"/>
</dbReference>
<dbReference type="InterPro" id="IPR056884">
    <property type="entry name" value="NPHP3-like_N"/>
</dbReference>
<dbReference type="EMBL" id="SKBQ01000049">
    <property type="protein sequence ID" value="TPX11471.1"/>
    <property type="molecule type" value="Genomic_DNA"/>
</dbReference>
<dbReference type="PANTHER" id="PTHR10039">
    <property type="entry name" value="AMELOGENIN"/>
    <property type="match status" value="1"/>
</dbReference>
<keyword evidence="5" id="KW-1185">Reference proteome</keyword>
<organism evidence="4 5">
    <name type="scientific">Thyridium curvatum</name>
    <dbReference type="NCBI Taxonomy" id="1093900"/>
    <lineage>
        <taxon>Eukaryota</taxon>
        <taxon>Fungi</taxon>
        <taxon>Dikarya</taxon>
        <taxon>Ascomycota</taxon>
        <taxon>Pezizomycotina</taxon>
        <taxon>Sordariomycetes</taxon>
        <taxon>Sordariomycetidae</taxon>
        <taxon>Thyridiales</taxon>
        <taxon>Thyridiaceae</taxon>
        <taxon>Thyridium</taxon>
    </lineage>
</organism>
<gene>
    <name evidence="4" type="ORF">E0L32_007890</name>
</gene>
<evidence type="ECO:0000259" key="3">
    <source>
        <dbReference type="PROSITE" id="PS50837"/>
    </source>
</evidence>
<name>A0A507B326_9PEZI</name>